<accession>B6U320</accession>
<evidence type="ECO:0000256" key="1">
    <source>
        <dbReference type="SAM" id="MobiDB-lite"/>
    </source>
</evidence>
<name>B6U320_MAIZE</name>
<protein>
    <submittedName>
        <fullName evidence="2">Uncharacterized protein</fullName>
    </submittedName>
</protein>
<evidence type="ECO:0000313" key="2">
    <source>
        <dbReference type="EMBL" id="ACG43753.1"/>
    </source>
</evidence>
<proteinExistence type="evidence at transcript level"/>
<dbReference type="EMBL" id="EU971635">
    <property type="protein sequence ID" value="ACG43753.1"/>
    <property type="molecule type" value="mRNA"/>
</dbReference>
<dbReference type="AlphaFoldDB" id="B6U320"/>
<organism evidence="2">
    <name type="scientific">Zea mays</name>
    <name type="common">Maize</name>
    <dbReference type="NCBI Taxonomy" id="4577"/>
    <lineage>
        <taxon>Eukaryota</taxon>
        <taxon>Viridiplantae</taxon>
        <taxon>Streptophyta</taxon>
        <taxon>Embryophyta</taxon>
        <taxon>Tracheophyta</taxon>
        <taxon>Spermatophyta</taxon>
        <taxon>Magnoliopsida</taxon>
        <taxon>Liliopsida</taxon>
        <taxon>Poales</taxon>
        <taxon>Poaceae</taxon>
        <taxon>PACMAD clade</taxon>
        <taxon>Panicoideae</taxon>
        <taxon>Andropogonodae</taxon>
        <taxon>Andropogoneae</taxon>
        <taxon>Tripsacinae</taxon>
        <taxon>Zea</taxon>
    </lineage>
</organism>
<sequence length="55" mass="6159">MPEQDAKEPASAAEQILTPEKPEALRARGCSMAFSVKGICRAALGLRRHRLRRQR</sequence>
<feature type="region of interest" description="Disordered" evidence="1">
    <location>
        <begin position="1"/>
        <end position="20"/>
    </location>
</feature>
<reference evidence="2" key="1">
    <citation type="journal article" date="2009" name="Plant Mol. Biol.">
        <title>Insights into corn genes derived from large-scale cDNA sequencing.</title>
        <authorList>
            <person name="Alexandrov N.N."/>
            <person name="Brover V.V."/>
            <person name="Freidin S."/>
            <person name="Troukhan M.E."/>
            <person name="Tatarinova T.V."/>
            <person name="Zhang H."/>
            <person name="Swaller T.J."/>
            <person name="Lu Y.P."/>
            <person name="Bouck J."/>
            <person name="Flavell R.B."/>
            <person name="Feldmann K.A."/>
        </authorList>
    </citation>
    <scope>NUCLEOTIDE SEQUENCE</scope>
</reference>